<feature type="domain" description="Protein kinase" evidence="3">
    <location>
        <begin position="120"/>
        <end position="409"/>
    </location>
</feature>
<evidence type="ECO:0000259" key="3">
    <source>
        <dbReference type="PROSITE" id="PS50011"/>
    </source>
</evidence>
<evidence type="ECO:0000313" key="5">
    <source>
        <dbReference type="EMBL" id="GAA4856251.1"/>
    </source>
</evidence>
<keyword evidence="1 2" id="KW-0238">DNA-binding</keyword>
<comment type="caution">
    <text evidence="5">The sequence shown here is derived from an EMBL/GenBank/DDBJ whole genome shotgun (WGS) entry which is preliminary data.</text>
</comment>
<sequence>MDEREALLTVAGQGVDLDRSSYDVLLCLLRHAGEVVGKDELLEAGWPARVVSENSLAKAVSRIRHALGADGGSLKVVHGYGYRLAVGVHFETVPLAKVHAHPHEADRLRPGDPLPQRPGWSLRRRLGEGSAGLIYLAQDSSGQACAVKLATGEAGLRSLKREIALERYMAAAAADIPGLARLTGWNLAHPPFFAEMPFFEQGNLRNWIDARGGWAGIDLDARLQMCAGLCDTLAALHGLGIIHKDLKPENLYPLEPATPGGTWRLMLSDLGAGQAAITPRLAELDMGLSIIDPVHGITSGQAGNLLYMAPEVIAGEIPTQRSDVFSLGVLLYQLVVGDLRRSLAPGWELEVTDPLLREDIAAAAASDPHRRLLDPAELADRLRGLEARRHAQERQRAREQAILRTAKQLATMKRRRRRGLAAVSVLLSVLALSLWQQQATRREREIALGATSRAQAEAAKTAAVVDFLTDGILRQANPYEVGSRPLSLRHAIDRAAHDVKGRFSDEPAIAAEIHGALAGAYEGMNEFGSAVGHYDKQVRALRRTRPVDLPAVARAQSALCRAWHWQGSLPWADAACLRARADFLAAGLPPDMAEVFLALSDSRRDENRRVLHRLSPRMERIRSSGDDDLLGYALWFTGIAQNRVGDVQASERTHAELVAVRQRQAPGGSMSLAWALADHGRALLQAGRIDEGERTLARAQAMFDRIAGPENPQGRTPAIHRARHAYALGQWTRARALARPQYEFLRQAAGWQNWTIFAALTTVAAEARLGNQDAARELLAELAAGTAGLERDFPYLRETYWTHLFDTHLALGDTVAAQTYLEKLAALSRHPDASALLPAQVECHRGALRAARSQATRARRHLDACRRGLESLLPKGSPLLQLPRHVVVAADASRA</sequence>
<dbReference type="InterPro" id="IPR000719">
    <property type="entry name" value="Prot_kinase_dom"/>
</dbReference>
<dbReference type="InterPro" id="IPR051681">
    <property type="entry name" value="Ser/Thr_Kinases-Pseudokinases"/>
</dbReference>
<name>A0ABP9DS27_9GAMM</name>
<gene>
    <name evidence="5" type="ORF">GCM10023332_04890</name>
</gene>
<dbReference type="PANTHER" id="PTHR44329">
    <property type="entry name" value="SERINE/THREONINE-PROTEIN KINASE TNNI3K-RELATED"/>
    <property type="match status" value="1"/>
</dbReference>
<dbReference type="Proteomes" id="UP001501323">
    <property type="component" value="Unassembled WGS sequence"/>
</dbReference>
<dbReference type="InterPro" id="IPR036388">
    <property type="entry name" value="WH-like_DNA-bd_sf"/>
</dbReference>
<dbReference type="CDD" id="cd00383">
    <property type="entry name" value="trans_reg_C"/>
    <property type="match status" value="1"/>
</dbReference>
<evidence type="ECO:0000256" key="1">
    <source>
        <dbReference type="ARBA" id="ARBA00023125"/>
    </source>
</evidence>
<dbReference type="InterPro" id="IPR011009">
    <property type="entry name" value="Kinase-like_dom_sf"/>
</dbReference>
<organism evidence="5 6">
    <name type="scientific">Luteimonas vadosa</name>
    <dbReference type="NCBI Taxonomy" id="1165507"/>
    <lineage>
        <taxon>Bacteria</taxon>
        <taxon>Pseudomonadati</taxon>
        <taxon>Pseudomonadota</taxon>
        <taxon>Gammaproteobacteria</taxon>
        <taxon>Lysobacterales</taxon>
        <taxon>Lysobacteraceae</taxon>
        <taxon>Luteimonas</taxon>
    </lineage>
</organism>
<accession>A0ABP9DS27</accession>
<evidence type="ECO:0000313" key="6">
    <source>
        <dbReference type="Proteomes" id="UP001501323"/>
    </source>
</evidence>
<keyword evidence="6" id="KW-1185">Reference proteome</keyword>
<proteinExistence type="predicted"/>
<evidence type="ECO:0000256" key="2">
    <source>
        <dbReference type="PROSITE-ProRule" id="PRU01091"/>
    </source>
</evidence>
<feature type="DNA-binding region" description="OmpR/PhoB-type" evidence="2">
    <location>
        <begin position="1"/>
        <end position="86"/>
    </location>
</feature>
<dbReference type="InterPro" id="IPR011990">
    <property type="entry name" value="TPR-like_helical_dom_sf"/>
</dbReference>
<dbReference type="InterPro" id="IPR016032">
    <property type="entry name" value="Sig_transdc_resp-reg_C-effctor"/>
</dbReference>
<dbReference type="Gene3D" id="1.25.40.10">
    <property type="entry name" value="Tetratricopeptide repeat domain"/>
    <property type="match status" value="1"/>
</dbReference>
<dbReference type="Gene3D" id="1.10.510.10">
    <property type="entry name" value="Transferase(Phosphotransferase) domain 1"/>
    <property type="match status" value="1"/>
</dbReference>
<dbReference type="SMART" id="SM00220">
    <property type="entry name" value="S_TKc"/>
    <property type="match status" value="1"/>
</dbReference>
<reference evidence="6" key="1">
    <citation type="journal article" date="2019" name="Int. J. Syst. Evol. Microbiol.">
        <title>The Global Catalogue of Microorganisms (GCM) 10K type strain sequencing project: providing services to taxonomists for standard genome sequencing and annotation.</title>
        <authorList>
            <consortium name="The Broad Institute Genomics Platform"/>
            <consortium name="The Broad Institute Genome Sequencing Center for Infectious Disease"/>
            <person name="Wu L."/>
            <person name="Ma J."/>
        </authorList>
    </citation>
    <scope>NUCLEOTIDE SEQUENCE [LARGE SCALE GENOMIC DNA]</scope>
    <source>
        <strain evidence="6">JCM 18392</strain>
    </source>
</reference>
<evidence type="ECO:0000259" key="4">
    <source>
        <dbReference type="PROSITE" id="PS51755"/>
    </source>
</evidence>
<feature type="domain" description="OmpR/PhoB-type" evidence="4">
    <location>
        <begin position="1"/>
        <end position="86"/>
    </location>
</feature>
<dbReference type="EMBL" id="BAABJY010000001">
    <property type="protein sequence ID" value="GAA4856251.1"/>
    <property type="molecule type" value="Genomic_DNA"/>
</dbReference>
<dbReference type="Gene3D" id="1.10.10.10">
    <property type="entry name" value="Winged helix-like DNA-binding domain superfamily/Winged helix DNA-binding domain"/>
    <property type="match status" value="1"/>
</dbReference>
<dbReference type="SMART" id="SM00862">
    <property type="entry name" value="Trans_reg_C"/>
    <property type="match status" value="1"/>
</dbReference>
<dbReference type="Pfam" id="PF00069">
    <property type="entry name" value="Pkinase"/>
    <property type="match status" value="1"/>
</dbReference>
<protein>
    <recommendedName>
        <fullName evidence="7">Non-specific serine/threonine protein kinase</fullName>
    </recommendedName>
</protein>
<dbReference type="PROSITE" id="PS50011">
    <property type="entry name" value="PROTEIN_KINASE_DOM"/>
    <property type="match status" value="1"/>
</dbReference>
<dbReference type="InterPro" id="IPR001867">
    <property type="entry name" value="OmpR/PhoB-type_DNA-bd"/>
</dbReference>
<dbReference type="Pfam" id="PF00486">
    <property type="entry name" value="Trans_reg_C"/>
    <property type="match status" value="1"/>
</dbReference>
<dbReference type="SUPFAM" id="SSF56112">
    <property type="entry name" value="Protein kinase-like (PK-like)"/>
    <property type="match status" value="1"/>
</dbReference>
<dbReference type="SUPFAM" id="SSF46894">
    <property type="entry name" value="C-terminal effector domain of the bipartite response regulators"/>
    <property type="match status" value="1"/>
</dbReference>
<evidence type="ECO:0008006" key="7">
    <source>
        <dbReference type="Google" id="ProtNLM"/>
    </source>
</evidence>
<dbReference type="PROSITE" id="PS51755">
    <property type="entry name" value="OMPR_PHOB"/>
    <property type="match status" value="1"/>
</dbReference>